<evidence type="ECO:0000313" key="2">
    <source>
        <dbReference type="EMBL" id="KDA02400.1"/>
    </source>
</evidence>
<dbReference type="RefSeq" id="WP_199285883.1">
    <property type="nucleotide sequence ID" value="NZ_ARYL01000014.1"/>
</dbReference>
<gene>
    <name evidence="2" type="ORF">HOC_10409</name>
</gene>
<protein>
    <submittedName>
        <fullName evidence="2">Uncharacterized protein</fullName>
    </submittedName>
</protein>
<keyword evidence="3" id="KW-1185">Reference proteome</keyword>
<dbReference type="EMBL" id="ARYL01000014">
    <property type="protein sequence ID" value="KDA02400.1"/>
    <property type="molecule type" value="Genomic_DNA"/>
</dbReference>
<dbReference type="PATRIC" id="fig|1280953.3.peg.2101"/>
<feature type="transmembrane region" description="Helical" evidence="1">
    <location>
        <begin position="12"/>
        <end position="31"/>
    </location>
</feature>
<evidence type="ECO:0000313" key="3">
    <source>
        <dbReference type="Proteomes" id="UP000024942"/>
    </source>
</evidence>
<evidence type="ECO:0000256" key="1">
    <source>
        <dbReference type="SAM" id="Phobius"/>
    </source>
</evidence>
<keyword evidence="1" id="KW-0812">Transmembrane</keyword>
<proteinExistence type="predicted"/>
<keyword evidence="1" id="KW-0472">Membrane</keyword>
<dbReference type="Proteomes" id="UP000024942">
    <property type="component" value="Unassembled WGS sequence"/>
</dbReference>
<dbReference type="AlphaFoldDB" id="A0A059G774"/>
<name>A0A059G774_9PROT</name>
<sequence>MSGSNANNNGFLYFLVGALLVGVIGFGVYYFTQDHSAKADLEISVGEDGIKVDGN</sequence>
<accession>A0A059G774</accession>
<keyword evidence="1" id="KW-1133">Transmembrane helix</keyword>
<organism evidence="2 3">
    <name type="scientific">Hyphomonas oceanitis SCH89</name>
    <dbReference type="NCBI Taxonomy" id="1280953"/>
    <lineage>
        <taxon>Bacteria</taxon>
        <taxon>Pseudomonadati</taxon>
        <taxon>Pseudomonadota</taxon>
        <taxon>Alphaproteobacteria</taxon>
        <taxon>Hyphomonadales</taxon>
        <taxon>Hyphomonadaceae</taxon>
        <taxon>Hyphomonas</taxon>
    </lineage>
</organism>
<comment type="caution">
    <text evidence="2">The sequence shown here is derived from an EMBL/GenBank/DDBJ whole genome shotgun (WGS) entry which is preliminary data.</text>
</comment>
<reference evidence="2 3" key="1">
    <citation type="journal article" date="2014" name="Antonie Van Leeuwenhoek">
        <title>Hyphomonas beringensis sp. nov. and Hyphomonas chukchiensis sp. nov., isolated from surface seawater of the Bering Sea and Chukchi Sea.</title>
        <authorList>
            <person name="Li C."/>
            <person name="Lai Q."/>
            <person name="Li G."/>
            <person name="Dong C."/>
            <person name="Wang J."/>
            <person name="Liao Y."/>
            <person name="Shao Z."/>
        </authorList>
    </citation>
    <scope>NUCLEOTIDE SEQUENCE [LARGE SCALE GENOMIC DNA]</scope>
    <source>
        <strain evidence="2 3">SCH89</strain>
    </source>
</reference>